<dbReference type="OrthoDB" id="3055956at2759"/>
<keyword evidence="3" id="KW-1185">Reference proteome</keyword>
<gene>
    <name evidence="2" type="ORF">CPB84DRAFT_1779936</name>
</gene>
<comment type="caution">
    <text evidence="2">The sequence shown here is derived from an EMBL/GenBank/DDBJ whole genome shotgun (WGS) entry which is preliminary data.</text>
</comment>
<evidence type="ECO:0000313" key="2">
    <source>
        <dbReference type="EMBL" id="KAF8899773.1"/>
    </source>
</evidence>
<feature type="compositionally biased region" description="Basic and acidic residues" evidence="1">
    <location>
        <begin position="125"/>
        <end position="160"/>
    </location>
</feature>
<dbReference type="Proteomes" id="UP000724874">
    <property type="component" value="Unassembled WGS sequence"/>
</dbReference>
<name>A0A9P5TNE8_GYMJU</name>
<evidence type="ECO:0000313" key="3">
    <source>
        <dbReference type="Proteomes" id="UP000724874"/>
    </source>
</evidence>
<dbReference type="EMBL" id="JADNYJ010000051">
    <property type="protein sequence ID" value="KAF8899773.1"/>
    <property type="molecule type" value="Genomic_DNA"/>
</dbReference>
<evidence type="ECO:0000256" key="1">
    <source>
        <dbReference type="SAM" id="MobiDB-lite"/>
    </source>
</evidence>
<sequence length="492" mass="56326">MASDDLIILSPLRAAKGPSRKGIITPQAGDSLSEKLAYLAQALQEIACHKCPKSKAKTLAILRQKLTLHSDSLRTLQIDMTHREEITLEKLRLLETTVDELRATIQSGEEECKKVAQDLRHAQNERLKANERARDAEERPKKALQQRELDLKETSEEKRKAQQLQKRIDGLLQEVQLAAQQYEHDHAKSKNPKVAAAEVIGLQRGLDKAKAQLKKKQEEFQSQALTLQQMTVKVKNLEQRFDVDQMQIQRLEERLRMLTSQMEEERLQFRSERLSTNVDCQKGAGLLSSMKKKYQAATAEIARLSRLLDFEVEKAAKREVQMNEVETDLRQLLHSEEERCLRLDEQLHSYEPLGDSNIADRIRIRNLVDQVQERLATKAGLKPSGPGELLSLTWRVALGPSVDDSSRVQRAKELLAGKDLDQHDRAFLADEEALRHVCQHYSRFRKPGNHLHQMLTRDGYLTSVHRYLKYNPSEDKGDALFAMVDYVCLPSN</sequence>
<proteinExistence type="predicted"/>
<reference evidence="2" key="1">
    <citation type="submission" date="2020-11" db="EMBL/GenBank/DDBJ databases">
        <authorList>
            <consortium name="DOE Joint Genome Institute"/>
            <person name="Ahrendt S."/>
            <person name="Riley R."/>
            <person name="Andreopoulos W."/>
            <person name="LaButti K."/>
            <person name="Pangilinan J."/>
            <person name="Ruiz-duenas F.J."/>
            <person name="Barrasa J.M."/>
            <person name="Sanchez-Garcia M."/>
            <person name="Camarero S."/>
            <person name="Miyauchi S."/>
            <person name="Serrano A."/>
            <person name="Linde D."/>
            <person name="Babiker R."/>
            <person name="Drula E."/>
            <person name="Ayuso-Fernandez I."/>
            <person name="Pacheco R."/>
            <person name="Padilla G."/>
            <person name="Ferreira P."/>
            <person name="Barriuso J."/>
            <person name="Kellner H."/>
            <person name="Castanera R."/>
            <person name="Alfaro M."/>
            <person name="Ramirez L."/>
            <person name="Pisabarro A.G."/>
            <person name="Kuo A."/>
            <person name="Tritt A."/>
            <person name="Lipzen A."/>
            <person name="He G."/>
            <person name="Yan M."/>
            <person name="Ng V."/>
            <person name="Cullen D."/>
            <person name="Martin F."/>
            <person name="Rosso M.-N."/>
            <person name="Henrissat B."/>
            <person name="Hibbett D."/>
            <person name="Martinez A.T."/>
            <person name="Grigoriev I.V."/>
        </authorList>
    </citation>
    <scope>NUCLEOTIDE SEQUENCE</scope>
    <source>
        <strain evidence="2">AH 44721</strain>
    </source>
</reference>
<feature type="region of interest" description="Disordered" evidence="1">
    <location>
        <begin position="125"/>
        <end position="162"/>
    </location>
</feature>
<organism evidence="2 3">
    <name type="scientific">Gymnopilus junonius</name>
    <name type="common">Spectacular rustgill mushroom</name>
    <name type="synonym">Gymnopilus spectabilis subsp. junonius</name>
    <dbReference type="NCBI Taxonomy" id="109634"/>
    <lineage>
        <taxon>Eukaryota</taxon>
        <taxon>Fungi</taxon>
        <taxon>Dikarya</taxon>
        <taxon>Basidiomycota</taxon>
        <taxon>Agaricomycotina</taxon>
        <taxon>Agaricomycetes</taxon>
        <taxon>Agaricomycetidae</taxon>
        <taxon>Agaricales</taxon>
        <taxon>Agaricineae</taxon>
        <taxon>Hymenogastraceae</taxon>
        <taxon>Gymnopilus</taxon>
    </lineage>
</organism>
<protein>
    <submittedName>
        <fullName evidence="2">Uncharacterized protein</fullName>
    </submittedName>
</protein>
<accession>A0A9P5TNE8</accession>
<dbReference type="AlphaFoldDB" id="A0A9P5TNE8"/>